<feature type="compositionally biased region" description="Low complexity" evidence="1">
    <location>
        <begin position="397"/>
        <end position="408"/>
    </location>
</feature>
<dbReference type="RefSeq" id="WP_012850462.1">
    <property type="nucleotide sequence ID" value="NC_013510.1"/>
</dbReference>
<name>D1ADG8_THECD</name>
<evidence type="ECO:0000313" key="4">
    <source>
        <dbReference type="Proteomes" id="UP000001918"/>
    </source>
</evidence>
<dbReference type="EMBL" id="CP001738">
    <property type="protein sequence ID" value="ACY95678.1"/>
    <property type="molecule type" value="Genomic_DNA"/>
</dbReference>
<feature type="chain" id="PRO_5003020087" evidence="2">
    <location>
        <begin position="30"/>
        <end position="408"/>
    </location>
</feature>
<proteinExistence type="predicted"/>
<dbReference type="eggNOG" id="ENOG50338W5">
    <property type="taxonomic scope" value="Bacteria"/>
</dbReference>
<dbReference type="AlphaFoldDB" id="D1ADG8"/>
<accession>D1ADG8</accession>
<sequence length="408" mass="42155">MKSLLRRARRAGALAAVALLALPAAPAHAEPAIRLDRTTVKVGQTLTVRLVGWPAGNVLVELCGNEGLRGTVDCAVASSASTYVQEGRTATVMLSVGKPPIGCPCVVSVRPVSGGTARTVPIKVSGVPTLSEAERRTATAAGSSRKLTATKVTVTGGGPGEAWFGGTAHRTLRVTLRNEGTATLTDPPLSLTVGRGPEPTEPITAPALGTLAPGQERTYAIPFSVGAPAFGRYTVRGEITGLDEPISFTAHTSSYPWALPVLAALVLPLTGLTARRGKHALRRPPAALTATGLPPRTMNQAVAANVAWWSQTRNLSPEQVASSLGSLTGRPRTPADLDPANPSCSLDADDLLALSRILDVPLPALLFTTSAPGLPGDASAPAAASEQTQRLPKVQKDQPVQQPEKTSP</sequence>
<keyword evidence="2" id="KW-0732">Signal</keyword>
<feature type="region of interest" description="Disordered" evidence="1">
    <location>
        <begin position="321"/>
        <end position="341"/>
    </location>
</feature>
<gene>
    <name evidence="3" type="ordered locus">Tcur_0070</name>
</gene>
<dbReference type="OrthoDB" id="3354587at2"/>
<reference evidence="3 4" key="1">
    <citation type="journal article" date="2011" name="Stand. Genomic Sci.">
        <title>Complete genome sequence of Thermomonospora curvata type strain (B9).</title>
        <authorList>
            <person name="Chertkov O."/>
            <person name="Sikorski J."/>
            <person name="Nolan M."/>
            <person name="Lapidus A."/>
            <person name="Lucas S."/>
            <person name="Del Rio T.G."/>
            <person name="Tice H."/>
            <person name="Cheng J.F."/>
            <person name="Goodwin L."/>
            <person name="Pitluck S."/>
            <person name="Liolios K."/>
            <person name="Ivanova N."/>
            <person name="Mavromatis K."/>
            <person name="Mikhailova N."/>
            <person name="Ovchinnikova G."/>
            <person name="Pati A."/>
            <person name="Chen A."/>
            <person name="Palaniappan K."/>
            <person name="Djao O.D."/>
            <person name="Land M."/>
            <person name="Hauser L."/>
            <person name="Chang Y.J."/>
            <person name="Jeffries C.D."/>
            <person name="Brettin T."/>
            <person name="Han C."/>
            <person name="Detter J.C."/>
            <person name="Rohde M."/>
            <person name="Goker M."/>
            <person name="Woyke T."/>
            <person name="Bristow J."/>
            <person name="Eisen J.A."/>
            <person name="Markowitz V."/>
            <person name="Hugenholtz P."/>
            <person name="Klenk H.P."/>
            <person name="Kyrpides N.C."/>
        </authorList>
    </citation>
    <scope>NUCLEOTIDE SEQUENCE [LARGE SCALE GENOMIC DNA]</scope>
    <source>
        <strain evidence="4">ATCC 19995 / DSM 43183 / JCM 3096 / KCTC 9072 / NBRC 15933 / NCIMB 10081 / Henssen B9</strain>
    </source>
</reference>
<dbReference type="Proteomes" id="UP000001918">
    <property type="component" value="Chromosome"/>
</dbReference>
<evidence type="ECO:0000256" key="2">
    <source>
        <dbReference type="SAM" id="SignalP"/>
    </source>
</evidence>
<feature type="region of interest" description="Disordered" evidence="1">
    <location>
        <begin position="370"/>
        <end position="408"/>
    </location>
</feature>
<protein>
    <submittedName>
        <fullName evidence="3">Uncharacterized protein</fullName>
    </submittedName>
</protein>
<dbReference type="KEGG" id="tcu:Tcur_0070"/>
<organism evidence="3 4">
    <name type="scientific">Thermomonospora curvata (strain ATCC 19995 / DSM 43183 / JCM 3096 / KCTC 9072 / NBRC 15933 / NCIMB 10081 / Henssen B9)</name>
    <dbReference type="NCBI Taxonomy" id="471852"/>
    <lineage>
        <taxon>Bacteria</taxon>
        <taxon>Bacillati</taxon>
        <taxon>Actinomycetota</taxon>
        <taxon>Actinomycetes</taxon>
        <taxon>Streptosporangiales</taxon>
        <taxon>Thermomonosporaceae</taxon>
        <taxon>Thermomonospora</taxon>
    </lineage>
</organism>
<feature type="signal peptide" evidence="2">
    <location>
        <begin position="1"/>
        <end position="29"/>
    </location>
</feature>
<evidence type="ECO:0000256" key="1">
    <source>
        <dbReference type="SAM" id="MobiDB-lite"/>
    </source>
</evidence>
<evidence type="ECO:0000313" key="3">
    <source>
        <dbReference type="EMBL" id="ACY95678.1"/>
    </source>
</evidence>
<dbReference type="STRING" id="471852.Tcur_0070"/>
<dbReference type="HOGENOM" id="CLU_674276_0_0_11"/>
<keyword evidence="4" id="KW-1185">Reference proteome</keyword>